<keyword evidence="2" id="KW-1185">Reference proteome</keyword>
<evidence type="ECO:0000313" key="2">
    <source>
        <dbReference type="Proteomes" id="UP000821845"/>
    </source>
</evidence>
<evidence type="ECO:0000313" key="1">
    <source>
        <dbReference type="EMBL" id="KAH6939213.1"/>
    </source>
</evidence>
<sequence>MRGVLIGPGRRALFRLGLCSSKQRSSRCEVSRSLRDRARRTVTYAWGRKPLSWFSRQIFLCRKAVPRRCLPATPGASSSTDDVPAVGRERFSLSSIPQKQIRPATGSRQSASANGHVDQRPPGGWKPCPPKIDPRAEIRLDLTLRTEPADDGSRQNLRCRKAGSPRAHARRLRSVRSPGPCPMMSASGRDFTYKDGLETARI</sequence>
<dbReference type="Proteomes" id="UP000821845">
    <property type="component" value="Chromosome 2"/>
</dbReference>
<comment type="caution">
    <text evidence="1">The sequence shown here is derived from an EMBL/GenBank/DDBJ whole genome shotgun (WGS) entry which is preliminary data.</text>
</comment>
<name>A0ACB7SZD0_HYAAI</name>
<protein>
    <submittedName>
        <fullName evidence="1">Uncharacterized protein</fullName>
    </submittedName>
</protein>
<organism evidence="1 2">
    <name type="scientific">Hyalomma asiaticum</name>
    <name type="common">Tick</name>
    <dbReference type="NCBI Taxonomy" id="266040"/>
    <lineage>
        <taxon>Eukaryota</taxon>
        <taxon>Metazoa</taxon>
        <taxon>Ecdysozoa</taxon>
        <taxon>Arthropoda</taxon>
        <taxon>Chelicerata</taxon>
        <taxon>Arachnida</taxon>
        <taxon>Acari</taxon>
        <taxon>Parasitiformes</taxon>
        <taxon>Ixodida</taxon>
        <taxon>Ixodoidea</taxon>
        <taxon>Ixodidae</taxon>
        <taxon>Hyalomminae</taxon>
        <taxon>Hyalomma</taxon>
    </lineage>
</organism>
<gene>
    <name evidence="1" type="ORF">HPB50_016521</name>
</gene>
<reference evidence="1" key="1">
    <citation type="submission" date="2020-05" db="EMBL/GenBank/DDBJ databases">
        <title>Large-scale comparative analyses of tick genomes elucidate their genetic diversity and vector capacities.</title>
        <authorList>
            <person name="Jia N."/>
            <person name="Wang J."/>
            <person name="Shi W."/>
            <person name="Du L."/>
            <person name="Sun Y."/>
            <person name="Zhan W."/>
            <person name="Jiang J."/>
            <person name="Wang Q."/>
            <person name="Zhang B."/>
            <person name="Ji P."/>
            <person name="Sakyi L.B."/>
            <person name="Cui X."/>
            <person name="Yuan T."/>
            <person name="Jiang B."/>
            <person name="Yang W."/>
            <person name="Lam T.T.-Y."/>
            <person name="Chang Q."/>
            <person name="Ding S."/>
            <person name="Wang X."/>
            <person name="Zhu J."/>
            <person name="Ruan X."/>
            <person name="Zhao L."/>
            <person name="Wei J."/>
            <person name="Que T."/>
            <person name="Du C."/>
            <person name="Cheng J."/>
            <person name="Dai P."/>
            <person name="Han X."/>
            <person name="Huang E."/>
            <person name="Gao Y."/>
            <person name="Liu J."/>
            <person name="Shao H."/>
            <person name="Ye R."/>
            <person name="Li L."/>
            <person name="Wei W."/>
            <person name="Wang X."/>
            <person name="Wang C."/>
            <person name="Yang T."/>
            <person name="Huo Q."/>
            <person name="Li W."/>
            <person name="Guo W."/>
            <person name="Chen H."/>
            <person name="Zhou L."/>
            <person name="Ni X."/>
            <person name="Tian J."/>
            <person name="Zhou Y."/>
            <person name="Sheng Y."/>
            <person name="Liu T."/>
            <person name="Pan Y."/>
            <person name="Xia L."/>
            <person name="Li J."/>
            <person name="Zhao F."/>
            <person name="Cao W."/>
        </authorList>
    </citation>
    <scope>NUCLEOTIDE SEQUENCE</scope>
    <source>
        <strain evidence="1">Hyas-2018</strain>
    </source>
</reference>
<proteinExistence type="predicted"/>
<dbReference type="EMBL" id="CM023482">
    <property type="protein sequence ID" value="KAH6939213.1"/>
    <property type="molecule type" value="Genomic_DNA"/>
</dbReference>
<accession>A0ACB7SZD0</accession>